<dbReference type="Proteomes" id="UP000236737">
    <property type="component" value="Unassembled WGS sequence"/>
</dbReference>
<protein>
    <recommendedName>
        <fullName evidence="4">T9SS C-terminal target domain-containing protein</fullName>
    </recommendedName>
</protein>
<dbReference type="AlphaFoldDB" id="A0A1H5XMG5"/>
<keyword evidence="1" id="KW-0732">Signal</keyword>
<keyword evidence="3" id="KW-1185">Reference proteome</keyword>
<feature type="signal peptide" evidence="1">
    <location>
        <begin position="1"/>
        <end position="18"/>
    </location>
</feature>
<feature type="chain" id="PRO_5009289646" description="T9SS C-terminal target domain-containing protein" evidence="1">
    <location>
        <begin position="19"/>
        <end position="322"/>
    </location>
</feature>
<organism evidence="2 3">
    <name type="scientific">Flavobacterium urumqiense</name>
    <dbReference type="NCBI Taxonomy" id="935224"/>
    <lineage>
        <taxon>Bacteria</taxon>
        <taxon>Pseudomonadati</taxon>
        <taxon>Bacteroidota</taxon>
        <taxon>Flavobacteriia</taxon>
        <taxon>Flavobacteriales</taxon>
        <taxon>Flavobacteriaceae</taxon>
        <taxon>Flavobacterium</taxon>
    </lineage>
</organism>
<accession>A0A1H5XMG5</accession>
<dbReference type="EMBL" id="FNVP01000006">
    <property type="protein sequence ID" value="SEG12941.1"/>
    <property type="molecule type" value="Genomic_DNA"/>
</dbReference>
<reference evidence="3" key="1">
    <citation type="submission" date="2016-10" db="EMBL/GenBank/DDBJ databases">
        <authorList>
            <person name="Varghese N."/>
            <person name="Submissions S."/>
        </authorList>
    </citation>
    <scope>NUCLEOTIDE SEQUENCE [LARGE SCALE GENOMIC DNA]</scope>
    <source>
        <strain evidence="3">CGMCC 1.9230</strain>
    </source>
</reference>
<sequence length="322" mass="36610">MKKIFFILLLIFISPTQAQISGCTDPLSKNYNPIATLNDGSCNYVSVKIKPKYSVKLDAILKETSSLTQSDSLFWTCNDDTDTALYAIDTKGVIQNKIELKNATNTDWEEISQDSDHFYIGDFGNNVSGNRKNLHILRVEKQSLSQNNAKIDTLSFSYSNQTDFTKTKTNATNFDCEAFIVSGDSIYLFTKQWKEKRTSVYVIPKTPGNYIAQLQESFNVKGLITAATYLIEKKLLVLAGYSKTLSPFIYLFYDYNNSSFFSGNKRKINIALPFHQIEGISTQDGLHYYLTNENFVKKPIINVPQQLHQLDLSAFLTKYLKQ</sequence>
<dbReference type="RefSeq" id="WP_244175230.1">
    <property type="nucleotide sequence ID" value="NZ_FNVP01000006.1"/>
</dbReference>
<gene>
    <name evidence="2" type="ORF">SAMN04488130_106113</name>
</gene>
<name>A0A1H5XMG5_9FLAO</name>
<proteinExistence type="predicted"/>
<evidence type="ECO:0008006" key="4">
    <source>
        <dbReference type="Google" id="ProtNLM"/>
    </source>
</evidence>
<evidence type="ECO:0000313" key="2">
    <source>
        <dbReference type="EMBL" id="SEG12941.1"/>
    </source>
</evidence>
<evidence type="ECO:0000256" key="1">
    <source>
        <dbReference type="SAM" id="SignalP"/>
    </source>
</evidence>
<evidence type="ECO:0000313" key="3">
    <source>
        <dbReference type="Proteomes" id="UP000236737"/>
    </source>
</evidence>